<comment type="caution">
    <text evidence="2">The sequence shown here is derived from an EMBL/GenBank/DDBJ whole genome shotgun (WGS) entry which is preliminary data.</text>
</comment>
<evidence type="ECO:0000313" key="2">
    <source>
        <dbReference type="EMBL" id="CAF1040877.1"/>
    </source>
</evidence>
<name>A0A814JRJ8_9BILA</name>
<keyword evidence="1" id="KW-0812">Transmembrane</keyword>
<dbReference type="AlphaFoldDB" id="A0A814JRJ8"/>
<dbReference type="Proteomes" id="UP000663879">
    <property type="component" value="Unassembled WGS sequence"/>
</dbReference>
<keyword evidence="3" id="KW-1185">Reference proteome</keyword>
<proteinExistence type="predicted"/>
<keyword evidence="1" id="KW-1133">Transmembrane helix</keyword>
<protein>
    <submittedName>
        <fullName evidence="2">Uncharacterized protein</fullName>
    </submittedName>
</protein>
<accession>A0A814JRJ8</accession>
<keyword evidence="1" id="KW-0472">Membrane</keyword>
<dbReference type="EMBL" id="CAJNOC010005040">
    <property type="protein sequence ID" value="CAF1040877.1"/>
    <property type="molecule type" value="Genomic_DNA"/>
</dbReference>
<reference evidence="2" key="1">
    <citation type="submission" date="2021-02" db="EMBL/GenBank/DDBJ databases">
        <authorList>
            <person name="Nowell W R."/>
        </authorList>
    </citation>
    <scope>NUCLEOTIDE SEQUENCE</scope>
    <source>
        <strain evidence="2">Ploen Becks lab</strain>
    </source>
</reference>
<evidence type="ECO:0000313" key="3">
    <source>
        <dbReference type="Proteomes" id="UP000663879"/>
    </source>
</evidence>
<evidence type="ECO:0000256" key="1">
    <source>
        <dbReference type="SAM" id="Phobius"/>
    </source>
</evidence>
<feature type="transmembrane region" description="Helical" evidence="1">
    <location>
        <begin position="59"/>
        <end position="81"/>
    </location>
</feature>
<gene>
    <name evidence="2" type="ORF">OXX778_LOCUS18343</name>
</gene>
<sequence length="148" mass="16920">MVNQTDILTILILNITKPLPKNSNYISLISKNLSENIRDLNKKVYILNRESVANNGNNYYVGGVVFMVSVLGLLMYVNFYYENCFTDSCLDLSKIPCCCCVRLLFKYRIFNLETPQIIQNKTKRTVSLLESPTSTTFATEKIEALNKI</sequence>
<organism evidence="2 3">
    <name type="scientific">Brachionus calyciflorus</name>
    <dbReference type="NCBI Taxonomy" id="104777"/>
    <lineage>
        <taxon>Eukaryota</taxon>
        <taxon>Metazoa</taxon>
        <taxon>Spiralia</taxon>
        <taxon>Gnathifera</taxon>
        <taxon>Rotifera</taxon>
        <taxon>Eurotatoria</taxon>
        <taxon>Monogononta</taxon>
        <taxon>Pseudotrocha</taxon>
        <taxon>Ploima</taxon>
        <taxon>Brachionidae</taxon>
        <taxon>Brachionus</taxon>
    </lineage>
</organism>